<dbReference type="SUPFAM" id="SSF53474">
    <property type="entry name" value="alpha/beta-Hydrolases"/>
    <property type="match status" value="1"/>
</dbReference>
<reference evidence="2" key="1">
    <citation type="journal article" date="2017" name="J. Nat. Prod.">
        <title>Bi- and Tetracyclic Spirotetronates from the Coal Mine Fire Isolate Streptomyces sp. LC-6-2.</title>
        <authorList>
            <person name="Wang X."/>
            <person name="Elshahawi S.I."/>
            <person name="Cai W."/>
            <person name="Zhang Y."/>
            <person name="Ponomareva L.V."/>
            <person name="Chen X."/>
            <person name="Copley G.C."/>
            <person name="Hower J.C."/>
            <person name="Zhan C.G."/>
            <person name="Parkin S."/>
            <person name="Rohr J."/>
            <person name="Van Lanen S.G."/>
            <person name="Shaaban K.A."/>
            <person name="Thorson J.S."/>
        </authorList>
    </citation>
    <scope>NUCLEOTIDE SEQUENCE</scope>
    <source>
        <strain evidence="2">LC-6-2</strain>
    </source>
</reference>
<proteinExistence type="predicted"/>
<feature type="region of interest" description="Disordered" evidence="1">
    <location>
        <begin position="1"/>
        <end position="20"/>
    </location>
</feature>
<sequence length="381" mass="40922">MTDTTAASAPAGSAEGSDRGNDLDELKRFVVAHAVSQDLPADHYAPLLDRITTDQGDAPGSWAYEWVRAGDELDAAGQPLAAAQYYLLGRFPFVDGPGRARALERSVDAFDRWRKAGDTGIEPETVDVGGTPVRIWTAGLSTGTPRPLLVVTGGIVSTKEQWGPLLPQLTSLGLAAAVAELPGVGENPLRYERDSSRLFTAILDALDGRADVSRTYLLALSFSGHLALRAALADPRIRGIVGNGTPVHDFFTDAAWQRHVPRITRDTLAHLAGVPADAVYERIRDWALQDDELRALAVPFATVSARRDEIVPPGDTDRLRRHVADLRLLEHDDVHGAPGHLAETKVWSLLAVQWMRPDADPTTTAGLAAAVEAARAAGAKR</sequence>
<dbReference type="Pfam" id="PF06500">
    <property type="entry name" value="FrsA-like"/>
    <property type="match status" value="1"/>
</dbReference>
<name>A0A1V0QH83_9ACTN</name>
<evidence type="ECO:0000313" key="2">
    <source>
        <dbReference type="EMBL" id="ARE67854.1"/>
    </source>
</evidence>
<accession>A0A1V0QH83</accession>
<dbReference type="InterPro" id="IPR010520">
    <property type="entry name" value="FrsA-like"/>
</dbReference>
<feature type="compositionally biased region" description="Low complexity" evidence="1">
    <location>
        <begin position="1"/>
        <end position="15"/>
    </location>
</feature>
<evidence type="ECO:0000256" key="1">
    <source>
        <dbReference type="SAM" id="MobiDB-lite"/>
    </source>
</evidence>
<dbReference type="AlphaFoldDB" id="A0A1V0QH83"/>
<organism evidence="2">
    <name type="scientific">Streptomyces sp. LC-6-2</name>
    <dbReference type="NCBI Taxonomy" id="1676287"/>
    <lineage>
        <taxon>Bacteria</taxon>
        <taxon>Bacillati</taxon>
        <taxon>Actinomycetota</taxon>
        <taxon>Actinomycetes</taxon>
        <taxon>Kitasatosporales</taxon>
        <taxon>Streptomycetaceae</taxon>
        <taxon>Streptomyces</taxon>
    </lineage>
</organism>
<protein>
    <submittedName>
        <fullName evidence="2">AbsA5</fullName>
    </submittedName>
</protein>
<dbReference type="Gene3D" id="3.40.50.1820">
    <property type="entry name" value="alpha/beta hydrolase"/>
    <property type="match status" value="1"/>
</dbReference>
<dbReference type="InterPro" id="IPR029058">
    <property type="entry name" value="AB_hydrolase_fold"/>
</dbReference>
<dbReference type="EMBL" id="KY432814">
    <property type="protein sequence ID" value="ARE67854.1"/>
    <property type="molecule type" value="Genomic_DNA"/>
</dbReference>